<dbReference type="Gene3D" id="3.30.1540.10">
    <property type="entry name" value="formyl-coa transferase, domain 3"/>
    <property type="match status" value="1"/>
</dbReference>
<dbReference type="OrthoDB" id="16747at2759"/>
<dbReference type="GO" id="GO:0005739">
    <property type="term" value="C:mitochondrion"/>
    <property type="evidence" value="ECO:0007669"/>
    <property type="project" value="TreeGrafter"/>
</dbReference>
<dbReference type="Gene3D" id="3.40.50.10540">
    <property type="entry name" value="Crotonobetainyl-coa:carnitine coa-transferase, domain 1"/>
    <property type="match status" value="1"/>
</dbReference>
<dbReference type="EMBL" id="CAJDYZ010012740">
    <property type="protein sequence ID" value="CAD1480787.1"/>
    <property type="molecule type" value="Genomic_DNA"/>
</dbReference>
<dbReference type="PANTHER" id="PTHR48228">
    <property type="entry name" value="SUCCINYL-COA--D-CITRAMALATE COA-TRANSFERASE"/>
    <property type="match status" value="1"/>
</dbReference>
<dbReference type="GO" id="GO:0008206">
    <property type="term" value="P:bile acid metabolic process"/>
    <property type="evidence" value="ECO:0007669"/>
    <property type="project" value="TreeGrafter"/>
</dbReference>
<comment type="similarity">
    <text evidence="1">Belongs to the CoA-transferase III family.</text>
</comment>
<organism evidence="3 4">
    <name type="scientific">Heterotrigona itama</name>
    <dbReference type="NCBI Taxonomy" id="395501"/>
    <lineage>
        <taxon>Eukaryota</taxon>
        <taxon>Metazoa</taxon>
        <taxon>Ecdysozoa</taxon>
        <taxon>Arthropoda</taxon>
        <taxon>Hexapoda</taxon>
        <taxon>Insecta</taxon>
        <taxon>Pterygota</taxon>
        <taxon>Neoptera</taxon>
        <taxon>Endopterygota</taxon>
        <taxon>Hymenoptera</taxon>
        <taxon>Apocrita</taxon>
        <taxon>Aculeata</taxon>
        <taxon>Apoidea</taxon>
        <taxon>Anthophila</taxon>
        <taxon>Apidae</taxon>
        <taxon>Heterotrigona</taxon>
    </lineage>
</organism>
<dbReference type="InterPro" id="IPR050509">
    <property type="entry name" value="CoA-transferase_III"/>
</dbReference>
<dbReference type="PANTHER" id="PTHR48228:SF5">
    <property type="entry name" value="ALPHA-METHYLACYL-COA RACEMASE"/>
    <property type="match status" value="1"/>
</dbReference>
<protein>
    <recommendedName>
        <fullName evidence="5">Alpha-methylacyl-CoA racemase</fullName>
    </recommendedName>
</protein>
<evidence type="ECO:0000256" key="1">
    <source>
        <dbReference type="ARBA" id="ARBA00008383"/>
    </source>
</evidence>
<dbReference type="InterPro" id="IPR023606">
    <property type="entry name" value="CoA-Trfase_III_dom_1_sf"/>
</dbReference>
<dbReference type="Pfam" id="PF02515">
    <property type="entry name" value="CoA_transf_3"/>
    <property type="match status" value="1"/>
</dbReference>
<feature type="region of interest" description="Disordered" evidence="2">
    <location>
        <begin position="317"/>
        <end position="343"/>
    </location>
</feature>
<gene>
    <name evidence="3" type="ORF">MHI_LOCUS962447</name>
</gene>
<keyword evidence="4" id="KW-1185">Reference proteome</keyword>
<evidence type="ECO:0008006" key="5">
    <source>
        <dbReference type="Google" id="ProtNLM"/>
    </source>
</evidence>
<name>A0A6V7HL63_9HYME</name>
<evidence type="ECO:0000256" key="2">
    <source>
        <dbReference type="SAM" id="MobiDB-lite"/>
    </source>
</evidence>
<comment type="caution">
    <text evidence="3">The sequence shown here is derived from an EMBL/GenBank/DDBJ whole genome shotgun (WGS) entry which is preliminary data.</text>
</comment>
<reference evidence="3" key="1">
    <citation type="submission" date="2020-07" db="EMBL/GenBank/DDBJ databases">
        <authorList>
            <person name="Nazaruddin N."/>
        </authorList>
    </citation>
    <scope>NUCLEOTIDE SEQUENCE</scope>
</reference>
<accession>A0A6V7HL63</accession>
<dbReference type="Proteomes" id="UP000752696">
    <property type="component" value="Unassembled WGS sequence"/>
</dbReference>
<dbReference type="SUPFAM" id="SSF89796">
    <property type="entry name" value="CoA-transferase family III (CaiB/BaiF)"/>
    <property type="match status" value="1"/>
</dbReference>
<evidence type="ECO:0000313" key="3">
    <source>
        <dbReference type="EMBL" id="CAD1480787.1"/>
    </source>
</evidence>
<proteinExistence type="inferred from homology"/>
<dbReference type="AlphaFoldDB" id="A0A6V7HL63"/>
<dbReference type="GO" id="GO:0008111">
    <property type="term" value="F:alpha-methylacyl-CoA racemase activity"/>
    <property type="evidence" value="ECO:0007669"/>
    <property type="project" value="TreeGrafter"/>
</dbReference>
<dbReference type="InterPro" id="IPR044855">
    <property type="entry name" value="CoA-Trfase_III_dom3_sf"/>
</dbReference>
<dbReference type="InterPro" id="IPR003673">
    <property type="entry name" value="CoA-Trfase_fam_III"/>
</dbReference>
<evidence type="ECO:0000313" key="4">
    <source>
        <dbReference type="Proteomes" id="UP000752696"/>
    </source>
</evidence>
<sequence length="381" mass="42411">MPLKGVKVLELAGLAPGPFCGMILAEFGASVIKVDKLSRFYNPDFLDHGKRSIALNLKTDEGLNIFKKLSNQSDVLIDPYRPGVMEKLKLGPKELMRTNNRLIFARLTGFGHNGPYANMAGHDINFLALSGLLSLFGRHNQKPTPPINFAADFAGGGLMCAFGIVLALFERNRSDIGQIIDASMVDGSAYLGSWFFRSRNMYALWGNPRGKNMLDSGTHFYDTYETKDGQYMCVGAIESKFYEIFLKKLGIALDEVPQFDNFEESREKLEKIFKQKTQAEWCTIFDGSDACVTPVLNLKDAASHTHNKERNTFKIEDNGLITPNPAPRLSRTPGISKGHQQNPELGEHTTEILIELDFKPEKIASLIANGIVNQGMKRSKL</sequence>